<protein>
    <recommendedName>
        <fullName evidence="1">Transposase InsH N-terminal domain-containing protein</fullName>
    </recommendedName>
</protein>
<dbReference type="eggNOG" id="COG3666">
    <property type="taxonomic scope" value="Bacteria"/>
</dbReference>
<comment type="caution">
    <text evidence="2">The sequence shown here is derived from an EMBL/GenBank/DDBJ whole genome shotgun (WGS) entry which is preliminary data.</text>
</comment>
<name>N8Y464_ACIGI</name>
<dbReference type="HOGENOM" id="CLU_021293_1_1_6"/>
<evidence type="ECO:0000259" key="1">
    <source>
        <dbReference type="Pfam" id="PF05598"/>
    </source>
</evidence>
<evidence type="ECO:0000313" key="3">
    <source>
        <dbReference type="Proteomes" id="UP000013148"/>
    </source>
</evidence>
<dbReference type="PATRIC" id="fig|1217656.3.peg.2979"/>
<dbReference type="PANTHER" id="PTHR33408">
    <property type="entry name" value="TRANSPOSASE"/>
    <property type="match status" value="1"/>
</dbReference>
<dbReference type="Pfam" id="PF05598">
    <property type="entry name" value="DUF772"/>
    <property type="match status" value="1"/>
</dbReference>
<accession>N8Y464</accession>
<reference evidence="2 3" key="1">
    <citation type="submission" date="2013-02" db="EMBL/GenBank/DDBJ databases">
        <title>The Genome Sequence of Acinetobacter guillouiae NIPH 991.</title>
        <authorList>
            <consortium name="The Broad Institute Genome Sequencing Platform"/>
            <consortium name="The Broad Institute Genome Sequencing Center for Infectious Disease"/>
            <person name="Cerqueira G."/>
            <person name="Feldgarden M."/>
            <person name="Courvalin P."/>
            <person name="Perichon B."/>
            <person name="Grillot-Courvalin C."/>
            <person name="Clermont D."/>
            <person name="Rocha E."/>
            <person name="Yoon E.-J."/>
            <person name="Nemec A."/>
            <person name="Walker B."/>
            <person name="Young S.K."/>
            <person name="Zeng Q."/>
            <person name="Gargeya S."/>
            <person name="Fitzgerald M."/>
            <person name="Haas B."/>
            <person name="Abouelleil A."/>
            <person name="Alvarado L."/>
            <person name="Arachchi H.M."/>
            <person name="Berlin A.M."/>
            <person name="Chapman S.B."/>
            <person name="Dewar J."/>
            <person name="Goldberg J."/>
            <person name="Griggs A."/>
            <person name="Gujja S."/>
            <person name="Hansen M."/>
            <person name="Howarth C."/>
            <person name="Imamovic A."/>
            <person name="Larimer J."/>
            <person name="McCowan C."/>
            <person name="Murphy C."/>
            <person name="Neiman D."/>
            <person name="Pearson M."/>
            <person name="Priest M."/>
            <person name="Roberts A."/>
            <person name="Saif S."/>
            <person name="Shea T."/>
            <person name="Sisk P."/>
            <person name="Sykes S."/>
            <person name="Wortman J."/>
            <person name="Nusbaum C."/>
            <person name="Birren B."/>
        </authorList>
    </citation>
    <scope>NUCLEOTIDE SEQUENCE [LARGE SCALE GENOMIC DNA]</scope>
    <source>
        <strain evidence="2 3">NIPH 991</strain>
    </source>
</reference>
<dbReference type="AlphaFoldDB" id="N8Y464"/>
<keyword evidence="3" id="KW-1185">Reference proteome</keyword>
<gene>
    <name evidence="2" type="ORF">F964_03034</name>
</gene>
<feature type="domain" description="Transposase InsH N-terminal" evidence="1">
    <location>
        <begin position="17"/>
        <end position="107"/>
    </location>
</feature>
<dbReference type="EMBL" id="APPJ01000012">
    <property type="protein sequence ID" value="ENV16099.1"/>
    <property type="molecule type" value="Genomic_DNA"/>
</dbReference>
<evidence type="ECO:0000313" key="2">
    <source>
        <dbReference type="EMBL" id="ENV16099.1"/>
    </source>
</evidence>
<dbReference type="Proteomes" id="UP000013148">
    <property type="component" value="Unassembled WGS sequence"/>
</dbReference>
<dbReference type="InterPro" id="IPR008490">
    <property type="entry name" value="Transposase_InsH_N"/>
</dbReference>
<dbReference type="RefSeq" id="WP_004821411.1">
    <property type="nucleotide sequence ID" value="NZ_KB849456.1"/>
</dbReference>
<proteinExistence type="predicted"/>
<sequence length="236" mass="27400">MSIKPYHQQQLSLIPHSFDDLIPENHPVRLVSRIIDKIDSHALIQTYEEIGRPGYHPVLMLKVMVYAYMTNTYSSRKIEKALRENINFMWLSNTTIIDHNTINRFRNSKLESCFKDIFKQIVLMLAESGQISLRDLYTDGTKIEASSNRYTFVWGKAIKTNKAKMLKHLDELWVYAQRIEQGDQEASKLEIDDLHSSKIDAVIEQIDQGLHAQAELLKDKALQKKLNTVKKTIKLD</sequence>
<dbReference type="PANTHER" id="PTHR33408:SF2">
    <property type="entry name" value="TRANSPOSASE DDE DOMAIN-CONTAINING PROTEIN"/>
    <property type="match status" value="1"/>
</dbReference>
<organism evidence="2 3">
    <name type="scientific">Acinetobacter guillouiae NIPH 991</name>
    <dbReference type="NCBI Taxonomy" id="1217656"/>
    <lineage>
        <taxon>Bacteria</taxon>
        <taxon>Pseudomonadati</taxon>
        <taxon>Pseudomonadota</taxon>
        <taxon>Gammaproteobacteria</taxon>
        <taxon>Moraxellales</taxon>
        <taxon>Moraxellaceae</taxon>
        <taxon>Acinetobacter</taxon>
    </lineage>
</organism>